<dbReference type="Gene3D" id="3.10.110.10">
    <property type="entry name" value="Ubiquitin Conjugating Enzyme"/>
    <property type="match status" value="1"/>
</dbReference>
<dbReference type="InterPro" id="IPR000608">
    <property type="entry name" value="UBC"/>
</dbReference>
<sequence length="59" mass="6252">MASASSMSNNVENLSPQIIRGVVKEMQELVGCPPEGIKVQINEEDVTDIQAVIEGPAGK</sequence>
<dbReference type="SUPFAM" id="SSF54495">
    <property type="entry name" value="UBC-like"/>
    <property type="match status" value="1"/>
</dbReference>
<dbReference type="STRING" id="224129.A0A1W4XE15"/>
<dbReference type="RefSeq" id="XP_018331012.1">
    <property type="nucleotide sequence ID" value="XM_018475510.2"/>
</dbReference>
<evidence type="ECO:0000259" key="1">
    <source>
        <dbReference type="PROSITE" id="PS50127"/>
    </source>
</evidence>
<dbReference type="OrthoDB" id="10069349at2759"/>
<dbReference type="AlphaFoldDB" id="A0A1W4XE15"/>
<organism evidence="2 3">
    <name type="scientific">Agrilus planipennis</name>
    <name type="common">Emerald ash borer</name>
    <name type="synonym">Agrilus marcopoli</name>
    <dbReference type="NCBI Taxonomy" id="224129"/>
    <lineage>
        <taxon>Eukaryota</taxon>
        <taxon>Metazoa</taxon>
        <taxon>Ecdysozoa</taxon>
        <taxon>Arthropoda</taxon>
        <taxon>Hexapoda</taxon>
        <taxon>Insecta</taxon>
        <taxon>Pterygota</taxon>
        <taxon>Neoptera</taxon>
        <taxon>Endopterygota</taxon>
        <taxon>Coleoptera</taxon>
        <taxon>Polyphaga</taxon>
        <taxon>Elateriformia</taxon>
        <taxon>Buprestoidea</taxon>
        <taxon>Buprestidae</taxon>
        <taxon>Agrilinae</taxon>
        <taxon>Agrilus</taxon>
    </lineage>
</organism>
<name>A0A1W4XE15_AGRPL</name>
<evidence type="ECO:0000313" key="2">
    <source>
        <dbReference type="Proteomes" id="UP000192223"/>
    </source>
</evidence>
<dbReference type="PROSITE" id="PS50127">
    <property type="entry name" value="UBC_2"/>
    <property type="match status" value="1"/>
</dbReference>
<feature type="domain" description="UBC core" evidence="1">
    <location>
        <begin position="17"/>
        <end position="59"/>
    </location>
</feature>
<protein>
    <submittedName>
        <fullName evidence="3">Ubiquitin-conjugating enzyme E2 S-like</fullName>
    </submittedName>
</protein>
<proteinExistence type="predicted"/>
<dbReference type="InParanoid" id="A0A1W4XE15"/>
<keyword evidence="2" id="KW-1185">Reference proteome</keyword>
<reference evidence="3" key="1">
    <citation type="submission" date="2025-08" db="UniProtKB">
        <authorList>
            <consortium name="RefSeq"/>
        </authorList>
    </citation>
    <scope>IDENTIFICATION</scope>
    <source>
        <tissue evidence="3">Entire body</tissue>
    </source>
</reference>
<dbReference type="GeneID" id="108740964"/>
<dbReference type="Proteomes" id="UP000192223">
    <property type="component" value="Unplaced"/>
</dbReference>
<dbReference type="KEGG" id="apln:108740964"/>
<dbReference type="InterPro" id="IPR016135">
    <property type="entry name" value="UBQ-conjugating_enzyme/RWD"/>
</dbReference>
<accession>A0A1W4XE15</accession>
<gene>
    <name evidence="3" type="primary">LOC108740964</name>
</gene>
<evidence type="ECO:0000313" key="3">
    <source>
        <dbReference type="RefSeq" id="XP_018331012.1"/>
    </source>
</evidence>